<accession>A0AAW0CCL5</accession>
<evidence type="ECO:0000313" key="1">
    <source>
        <dbReference type="EMBL" id="KAK7035655.1"/>
    </source>
</evidence>
<gene>
    <name evidence="1" type="ORF">R3P38DRAFT_2908490</name>
</gene>
<protein>
    <submittedName>
        <fullName evidence="1">Uncharacterized protein</fullName>
    </submittedName>
</protein>
<dbReference type="EMBL" id="JAWWNJ010000019">
    <property type="protein sequence ID" value="KAK7035655.1"/>
    <property type="molecule type" value="Genomic_DNA"/>
</dbReference>
<keyword evidence="2" id="KW-1185">Reference proteome</keyword>
<comment type="caution">
    <text evidence="1">The sequence shown here is derived from an EMBL/GenBank/DDBJ whole genome shotgun (WGS) entry which is preliminary data.</text>
</comment>
<organism evidence="1 2">
    <name type="scientific">Favolaschia claudopus</name>
    <dbReference type="NCBI Taxonomy" id="2862362"/>
    <lineage>
        <taxon>Eukaryota</taxon>
        <taxon>Fungi</taxon>
        <taxon>Dikarya</taxon>
        <taxon>Basidiomycota</taxon>
        <taxon>Agaricomycotina</taxon>
        <taxon>Agaricomycetes</taxon>
        <taxon>Agaricomycetidae</taxon>
        <taxon>Agaricales</taxon>
        <taxon>Marasmiineae</taxon>
        <taxon>Mycenaceae</taxon>
        <taxon>Favolaschia</taxon>
    </lineage>
</organism>
<proteinExistence type="predicted"/>
<reference evidence="1 2" key="1">
    <citation type="journal article" date="2024" name="J Genomics">
        <title>Draft genome sequencing and assembly of Favolaschia claudopus CIRM-BRFM 2984 isolated from oak limbs.</title>
        <authorList>
            <person name="Navarro D."/>
            <person name="Drula E."/>
            <person name="Chaduli D."/>
            <person name="Cazenave R."/>
            <person name="Ahrendt S."/>
            <person name="Wang J."/>
            <person name="Lipzen A."/>
            <person name="Daum C."/>
            <person name="Barry K."/>
            <person name="Grigoriev I.V."/>
            <person name="Favel A."/>
            <person name="Rosso M.N."/>
            <person name="Martin F."/>
        </authorList>
    </citation>
    <scope>NUCLEOTIDE SEQUENCE [LARGE SCALE GENOMIC DNA]</scope>
    <source>
        <strain evidence="1 2">CIRM-BRFM 2984</strain>
    </source>
</reference>
<evidence type="ECO:0000313" key="2">
    <source>
        <dbReference type="Proteomes" id="UP001362999"/>
    </source>
</evidence>
<dbReference type="Proteomes" id="UP001362999">
    <property type="component" value="Unassembled WGS sequence"/>
</dbReference>
<name>A0AAW0CCL5_9AGAR</name>
<sequence length="230" mass="26928">MTSRCRVPCTLRAAKRTLEYLRQTTSISSRSYAFSSRNVPRHPRARSLLATMPLTPQIWADIEPTTYTFFHHPDIPLSVRTLKKITSLEKPGENTLYLPWRRPIKIKVIVKKRSPTVEEFTRILPMLYDHPGPVGAPTIHAFVNPMPGLYPTNISMLFDLVSRNAELLRWPIFVNWELNLCSIRGMGYKNLLKPAVVRREEAMLRDIWRRKNLTRHWGQENPSFRLFNDY</sequence>
<dbReference type="AlphaFoldDB" id="A0AAW0CCL5"/>